<dbReference type="Proteomes" id="UP000255177">
    <property type="component" value="Unassembled WGS sequence"/>
</dbReference>
<sequence length="425" mass="45347">MRSLRRVAIIGGNRIPFARSNGPYATASNQAMFTAALEGLIERYSLHGLRLGEVAAGAVLKHSRDMNLTRESVLGSRLSAQTPAYDLQQACGTGLETALLVANKIALGQIDCGIAGGVDTTSDAPIAVSEGLRRILLQANRGKTTVDKLKAFLKLRPGHLKPELPRNGEPRTGLSMGEHCEQMAKTWQIPRQEQDELALRSHQNMAAAFADGWHDDLLTPFLGLTRDNNLRPDLTLEKLASLKPVFDRSGQGTLTAGNSTPLTDGASVVLLGSEDWARERGLPVLAYLVDGETAAVDFVKGHEGLLMAPAYAVPRLLARNGLTLQDFDYYEIHEAFAAQVLCTLKAWEDPEYCKTRLGLAAPLGAIDRSKLNVKGSSLAAGHPFAATGGRILANMAKLLATAGKGRGLVSICAAGGQGVTAIIER</sequence>
<dbReference type="InterPro" id="IPR050521">
    <property type="entry name" value="3-ketoacyl-CoA_Thiolase"/>
</dbReference>
<feature type="domain" description="Thiolase N-terminal" evidence="6">
    <location>
        <begin position="7"/>
        <end position="275"/>
    </location>
</feature>
<dbReference type="EMBL" id="UIDD01000012">
    <property type="protein sequence ID" value="SUQ65433.1"/>
    <property type="molecule type" value="Genomic_DNA"/>
</dbReference>
<dbReference type="Pfam" id="PF02803">
    <property type="entry name" value="Thiolase_C"/>
    <property type="match status" value="1"/>
</dbReference>
<evidence type="ECO:0000259" key="6">
    <source>
        <dbReference type="Pfam" id="PF00108"/>
    </source>
</evidence>
<feature type="active site" description="Acyl-thioester intermediate" evidence="4">
    <location>
        <position position="91"/>
    </location>
</feature>
<dbReference type="SUPFAM" id="SSF53901">
    <property type="entry name" value="Thiolase-like"/>
    <property type="match status" value="2"/>
</dbReference>
<proteinExistence type="inferred from homology"/>
<dbReference type="InterPro" id="IPR020616">
    <property type="entry name" value="Thiolase_N"/>
</dbReference>
<dbReference type="PANTHER" id="PTHR42689">
    <property type="entry name" value="ACETYL-COA ACYLTRANSFERASE FADA2 (3-KETOACYL-COA THIOLASE) (BETA-KETOTHIOLASE)-RELATED"/>
    <property type="match status" value="1"/>
</dbReference>
<dbReference type="InterPro" id="IPR016039">
    <property type="entry name" value="Thiolase-like"/>
</dbReference>
<keyword evidence="2 5" id="KW-0808">Transferase</keyword>
<dbReference type="RefSeq" id="WP_115088940.1">
    <property type="nucleotide sequence ID" value="NZ_CBCSFG010000021.1"/>
</dbReference>
<dbReference type="InterPro" id="IPR020617">
    <property type="entry name" value="Thiolase_C"/>
</dbReference>
<evidence type="ECO:0000256" key="2">
    <source>
        <dbReference type="ARBA" id="ARBA00022679"/>
    </source>
</evidence>
<dbReference type="GO" id="GO:0003988">
    <property type="term" value="F:acetyl-CoA C-acyltransferase activity"/>
    <property type="evidence" value="ECO:0007669"/>
    <property type="project" value="UniProtKB-EC"/>
</dbReference>
<feature type="active site" description="Proton acceptor" evidence="4">
    <location>
        <position position="382"/>
    </location>
</feature>
<feature type="active site" description="Proton acceptor" evidence="4">
    <location>
        <position position="412"/>
    </location>
</feature>
<dbReference type="PANTHER" id="PTHR42689:SF1">
    <property type="entry name" value="ACETYL-COA ACYLTRANSFERASE FADA2 (3-KETOACYL-COA THIOLASE) (BETA-KETOTHIOLASE)-RELATED"/>
    <property type="match status" value="1"/>
</dbReference>
<dbReference type="AlphaFoldDB" id="A0A380T602"/>
<name>A0A380T602_9PSED</name>
<evidence type="ECO:0000256" key="5">
    <source>
        <dbReference type="RuleBase" id="RU003557"/>
    </source>
</evidence>
<keyword evidence="9" id="KW-1185">Reference proteome</keyword>
<organism evidence="8 9">
    <name type="scientific">Pseudomonas wadenswilerensis</name>
    <dbReference type="NCBI Taxonomy" id="1785161"/>
    <lineage>
        <taxon>Bacteria</taxon>
        <taxon>Pseudomonadati</taxon>
        <taxon>Pseudomonadota</taxon>
        <taxon>Gammaproteobacteria</taxon>
        <taxon>Pseudomonadales</taxon>
        <taxon>Pseudomonadaceae</taxon>
        <taxon>Pseudomonas</taxon>
    </lineage>
</organism>
<dbReference type="NCBIfam" id="NF006740">
    <property type="entry name" value="PRK09268.1"/>
    <property type="match status" value="1"/>
</dbReference>
<keyword evidence="3 5" id="KW-0012">Acyltransferase</keyword>
<dbReference type="PIRSF" id="PIRSF000429">
    <property type="entry name" value="Ac-CoA_Ac_transf"/>
    <property type="match status" value="1"/>
</dbReference>
<dbReference type="GO" id="GO:0005829">
    <property type="term" value="C:cytosol"/>
    <property type="evidence" value="ECO:0007669"/>
    <property type="project" value="TreeGrafter"/>
</dbReference>
<dbReference type="EC" id="2.3.1.16" evidence="8"/>
<gene>
    <name evidence="8" type="primary">fadI</name>
    <name evidence="8" type="ORF">CCOS864_04908</name>
</gene>
<dbReference type="Gene3D" id="3.40.47.10">
    <property type="match status" value="1"/>
</dbReference>
<dbReference type="CDD" id="cd00751">
    <property type="entry name" value="thiolase"/>
    <property type="match status" value="1"/>
</dbReference>
<protein>
    <submittedName>
        <fullName evidence="8">3-ketoacyl-CoA thiolase</fullName>
        <ecNumber evidence="8">2.3.1.16</ecNumber>
    </submittedName>
</protein>
<accession>A0A380T602</accession>
<dbReference type="NCBIfam" id="TIGR01930">
    <property type="entry name" value="AcCoA-C-Actrans"/>
    <property type="match status" value="1"/>
</dbReference>
<dbReference type="Pfam" id="PF00108">
    <property type="entry name" value="Thiolase_N"/>
    <property type="match status" value="1"/>
</dbReference>
<feature type="domain" description="Thiolase C-terminal" evidence="7">
    <location>
        <begin position="284"/>
        <end position="425"/>
    </location>
</feature>
<evidence type="ECO:0000259" key="7">
    <source>
        <dbReference type="Pfam" id="PF02803"/>
    </source>
</evidence>
<evidence type="ECO:0000256" key="1">
    <source>
        <dbReference type="ARBA" id="ARBA00010982"/>
    </source>
</evidence>
<reference evidence="9" key="1">
    <citation type="submission" date="2018-07" db="EMBL/GenBank/DDBJ databases">
        <authorList>
            <person name="Blom J."/>
        </authorList>
    </citation>
    <scope>NUCLEOTIDE SEQUENCE [LARGE SCALE GENOMIC DNA]</scope>
    <source>
        <strain evidence="9">CCOS 864</strain>
    </source>
</reference>
<evidence type="ECO:0000313" key="8">
    <source>
        <dbReference type="EMBL" id="SUQ65433.1"/>
    </source>
</evidence>
<dbReference type="InterPro" id="IPR002155">
    <property type="entry name" value="Thiolase"/>
</dbReference>
<evidence type="ECO:0000256" key="4">
    <source>
        <dbReference type="PIRSR" id="PIRSR000429-1"/>
    </source>
</evidence>
<comment type="similarity">
    <text evidence="1 5">Belongs to the thiolase-like superfamily. Thiolase family.</text>
</comment>
<evidence type="ECO:0000256" key="3">
    <source>
        <dbReference type="ARBA" id="ARBA00023315"/>
    </source>
</evidence>
<evidence type="ECO:0000313" key="9">
    <source>
        <dbReference type="Proteomes" id="UP000255177"/>
    </source>
</evidence>